<protein>
    <submittedName>
        <fullName evidence="1">Uncharacterized protein</fullName>
    </submittedName>
</protein>
<dbReference type="Proteomes" id="UP001363622">
    <property type="component" value="Unassembled WGS sequence"/>
</dbReference>
<dbReference type="EMBL" id="JBBPHU010000006">
    <property type="protein sequence ID" value="KAK7516842.1"/>
    <property type="molecule type" value="Genomic_DNA"/>
</dbReference>
<proteinExistence type="predicted"/>
<evidence type="ECO:0000313" key="1">
    <source>
        <dbReference type="EMBL" id="KAK7516842.1"/>
    </source>
</evidence>
<reference evidence="1 2" key="1">
    <citation type="submission" date="2024-04" db="EMBL/GenBank/DDBJ databases">
        <title>Phyllosticta paracitricarpa is synonymous to the EU quarantine fungus P. citricarpa based on phylogenomic analyses.</title>
        <authorList>
            <consortium name="Lawrence Berkeley National Laboratory"/>
            <person name="Van Ingen-Buijs V.A."/>
            <person name="Van Westerhoven A.C."/>
            <person name="Haridas S."/>
            <person name="Skiadas P."/>
            <person name="Martin F."/>
            <person name="Groenewald J.Z."/>
            <person name="Crous P.W."/>
            <person name="Seidl M.F."/>
        </authorList>
    </citation>
    <scope>NUCLEOTIDE SEQUENCE [LARGE SCALE GENOMIC DNA]</scope>
    <source>
        <strain evidence="1 2">CBS 123371</strain>
    </source>
</reference>
<keyword evidence="2" id="KW-1185">Reference proteome</keyword>
<organism evidence="1 2">
    <name type="scientific">Phyllosticta citriasiana</name>
    <dbReference type="NCBI Taxonomy" id="595635"/>
    <lineage>
        <taxon>Eukaryota</taxon>
        <taxon>Fungi</taxon>
        <taxon>Dikarya</taxon>
        <taxon>Ascomycota</taxon>
        <taxon>Pezizomycotina</taxon>
        <taxon>Dothideomycetes</taxon>
        <taxon>Dothideomycetes incertae sedis</taxon>
        <taxon>Botryosphaeriales</taxon>
        <taxon>Phyllostictaceae</taxon>
        <taxon>Phyllosticta</taxon>
    </lineage>
</organism>
<name>A0ABR1KNI2_9PEZI</name>
<sequence length="209" mass="22761">MRLNNMYHVHATASCRCNPLPGGTALPVQGTARDLTTSRLRQIQWPHLAWPSSFIAPSSPSASQMPLPGQICPSPFLSSRTAPILLPRNSGLFLFPPPSPETDVSCSARSRLKACAAFCPGHCLLSTRVKPGRKGRLFSAHHPRSSRNICILPSGLPADLPQSWLALMPDYDPRHSSLSLPPSLVVVLARGQGGEWEMSSLRWLLCSIR</sequence>
<dbReference type="PROSITE" id="PS51257">
    <property type="entry name" value="PROKAR_LIPOPROTEIN"/>
    <property type="match status" value="1"/>
</dbReference>
<comment type="caution">
    <text evidence="1">The sequence shown here is derived from an EMBL/GenBank/DDBJ whole genome shotgun (WGS) entry which is preliminary data.</text>
</comment>
<gene>
    <name evidence="1" type="ORF">IWZ03DRAFT_199572</name>
</gene>
<evidence type="ECO:0000313" key="2">
    <source>
        <dbReference type="Proteomes" id="UP001363622"/>
    </source>
</evidence>
<accession>A0ABR1KNI2</accession>